<evidence type="ECO:0000313" key="3">
    <source>
        <dbReference type="Proteomes" id="UP000202440"/>
    </source>
</evidence>
<keyword evidence="1" id="KW-0732">Signal</keyword>
<feature type="chain" id="PRO_5012917202" evidence="1">
    <location>
        <begin position="21"/>
        <end position="526"/>
    </location>
</feature>
<feature type="signal peptide" evidence="1">
    <location>
        <begin position="1"/>
        <end position="20"/>
    </location>
</feature>
<reference evidence="2 3" key="1">
    <citation type="submission" date="2017-07" db="EMBL/GenBank/DDBJ databases">
        <title>Annotated genome sequence of Bacterioplanes sanyensis isolated from Red Sea.</title>
        <authorList>
            <person name="Rehman Z.U."/>
        </authorList>
    </citation>
    <scope>NUCLEOTIDE SEQUENCE [LARGE SCALE GENOMIC DNA]</scope>
    <source>
        <strain evidence="2 3">NV9</strain>
    </source>
</reference>
<evidence type="ECO:0000313" key="2">
    <source>
        <dbReference type="EMBL" id="ASP37972.1"/>
    </source>
</evidence>
<gene>
    <name evidence="2" type="ORF">CHH28_04435</name>
</gene>
<dbReference type="KEGG" id="bsan:CHH28_04435"/>
<proteinExistence type="predicted"/>
<organism evidence="2 3">
    <name type="scientific">Bacterioplanes sanyensis</name>
    <dbReference type="NCBI Taxonomy" id="1249553"/>
    <lineage>
        <taxon>Bacteria</taxon>
        <taxon>Pseudomonadati</taxon>
        <taxon>Pseudomonadota</taxon>
        <taxon>Gammaproteobacteria</taxon>
        <taxon>Oceanospirillales</taxon>
        <taxon>Oceanospirillaceae</taxon>
        <taxon>Bacterioplanes</taxon>
    </lineage>
</organism>
<accession>A0A222FH66</accession>
<dbReference type="AlphaFoldDB" id="A0A222FH66"/>
<protein>
    <submittedName>
        <fullName evidence="2">Uncharacterized protein</fullName>
    </submittedName>
</protein>
<dbReference type="EMBL" id="CP022530">
    <property type="protein sequence ID" value="ASP37972.1"/>
    <property type="molecule type" value="Genomic_DNA"/>
</dbReference>
<evidence type="ECO:0000256" key="1">
    <source>
        <dbReference type="SAM" id="SignalP"/>
    </source>
</evidence>
<name>A0A222FH66_9GAMM</name>
<dbReference type="Proteomes" id="UP000202440">
    <property type="component" value="Chromosome"/>
</dbReference>
<sequence>MKFTQWLVSACLILTLPSVANDRAVRIGDWLYLADEPGLADCPDLACNIPVDLAIQKRQGAHFQEVNRIQLTQVNSGDHNLYLSNQQLVSVYSNRLQNVGEKAIFTTRMTAFSLADPLHPRPIASAKVPGELFASQQVGDHIVTASAEVVARRNGDGNDANAEADECTWFHRDETLPFRLKIHLLSLNTKSLAPADPQCLILDVKGISTLDLGAGNNSLHLLLSDGERHRIYRYRWQQQQLSLHGYAQLPSPFAFQNPTHMIAEQFGHLLVAGQYPSDSGNTGAVGVFALHSSSQPYPLSKTLPIGNAGSIIDSASKVTTDKRWYLASSSNDGAQLHALSVLLPGLPLELTSTALDSSAQTIIAHPQQLLSVYRSALPMDGQFEPQQWLTLIDNSNALRLWTVDQQLLGTGFSQQALATADTRRQTLHFTSRRSAKLLNAIEAPILPMSDQSSETPIGRALDLKTSLLERQPGCLSVQRSCWSVRKGVEHNFELPYFGAEPIRAVAMPADDQFHYVLGKDSQTLAW</sequence>
<keyword evidence="3" id="KW-1185">Reference proteome</keyword>